<dbReference type="OrthoDB" id="9816564at2"/>
<dbReference type="Pfam" id="PF13489">
    <property type="entry name" value="Methyltransf_23"/>
    <property type="match status" value="1"/>
</dbReference>
<evidence type="ECO:0000313" key="2">
    <source>
        <dbReference type="EMBL" id="RAK52763.1"/>
    </source>
</evidence>
<reference evidence="3" key="1">
    <citation type="submission" date="2018-05" db="EMBL/GenBank/DDBJ databases">
        <authorList>
            <person name="Li X."/>
        </authorList>
    </citation>
    <scope>NUCLEOTIDE SEQUENCE [LARGE SCALE GENOMIC DNA]</scope>
    <source>
        <strain evidence="3">YIM 73061</strain>
    </source>
</reference>
<dbReference type="Proteomes" id="UP000249725">
    <property type="component" value="Unassembled WGS sequence"/>
</dbReference>
<organism evidence="2 3">
    <name type="scientific">Phenylobacterium deserti</name>
    <dbReference type="NCBI Taxonomy" id="1914756"/>
    <lineage>
        <taxon>Bacteria</taxon>
        <taxon>Pseudomonadati</taxon>
        <taxon>Pseudomonadota</taxon>
        <taxon>Alphaproteobacteria</taxon>
        <taxon>Caulobacterales</taxon>
        <taxon>Caulobacteraceae</taxon>
        <taxon>Phenylobacterium</taxon>
    </lineage>
</organism>
<name>A0A328AD63_9CAUL</name>
<dbReference type="Gene3D" id="3.40.50.150">
    <property type="entry name" value="Vaccinia Virus protein VP39"/>
    <property type="match status" value="1"/>
</dbReference>
<proteinExistence type="predicted"/>
<feature type="region of interest" description="Disordered" evidence="1">
    <location>
        <begin position="1"/>
        <end position="32"/>
    </location>
</feature>
<comment type="caution">
    <text evidence="2">The sequence shown here is derived from an EMBL/GenBank/DDBJ whole genome shotgun (WGS) entry which is preliminary data.</text>
</comment>
<dbReference type="GO" id="GO:0032259">
    <property type="term" value="P:methylation"/>
    <property type="evidence" value="ECO:0007669"/>
    <property type="project" value="UniProtKB-KW"/>
</dbReference>
<sequence>MKAAASAQRPAARASASGRPRSECAVAKTQPDGPQCGVHACGGFLMMQVVEAALAERLIDGHTSDPWYGRQVSSISCKVCGGYTALLAEADANRTCEDLKAGGPVFAPSGELVPYLRCQSCGLIFTSHFDGWSHAEFEARIYNADYVKTDPEFVAERPSRNARIVWEHFSSAPSALDYGGGSGALAASLRARGLADCVTYDPFSAEFSERPARRFGLVTSFETLEHVPDPLGTARDLAGFVEPPGVVFFSTLVQPDDIERIGSSWWYMAPRNGHITLHSRQSLGLTWAAQGMRCVSFGDVWHCAFSEPPTWAVPLLKRAQREITPA</sequence>
<feature type="compositionally biased region" description="Low complexity" evidence="1">
    <location>
        <begin position="1"/>
        <end position="19"/>
    </location>
</feature>
<dbReference type="AlphaFoldDB" id="A0A328AD63"/>
<dbReference type="SUPFAM" id="SSF53335">
    <property type="entry name" value="S-adenosyl-L-methionine-dependent methyltransferases"/>
    <property type="match status" value="1"/>
</dbReference>
<dbReference type="EMBL" id="QFYR01000002">
    <property type="protein sequence ID" value="RAK52763.1"/>
    <property type="molecule type" value="Genomic_DNA"/>
</dbReference>
<dbReference type="RefSeq" id="WP_111515048.1">
    <property type="nucleotide sequence ID" value="NZ_QFYR01000002.1"/>
</dbReference>
<evidence type="ECO:0000256" key="1">
    <source>
        <dbReference type="SAM" id="MobiDB-lite"/>
    </source>
</evidence>
<dbReference type="GO" id="GO:0008168">
    <property type="term" value="F:methyltransferase activity"/>
    <property type="evidence" value="ECO:0007669"/>
    <property type="project" value="UniProtKB-KW"/>
</dbReference>
<dbReference type="InterPro" id="IPR029063">
    <property type="entry name" value="SAM-dependent_MTases_sf"/>
</dbReference>
<protein>
    <submittedName>
        <fullName evidence="2">Class I SAM-dependent methyltransferase</fullName>
    </submittedName>
</protein>
<keyword evidence="2" id="KW-0808">Transferase</keyword>
<gene>
    <name evidence="2" type="ORF">DJ018_11280</name>
</gene>
<keyword evidence="3" id="KW-1185">Reference proteome</keyword>
<evidence type="ECO:0000313" key="3">
    <source>
        <dbReference type="Proteomes" id="UP000249725"/>
    </source>
</evidence>
<accession>A0A328AD63</accession>
<keyword evidence="2" id="KW-0489">Methyltransferase</keyword>